<dbReference type="KEGG" id="plon:Pla110_36370"/>
<keyword evidence="1" id="KW-0472">Membrane</keyword>
<keyword evidence="1" id="KW-0812">Transmembrane</keyword>
<reference evidence="2 3" key="1">
    <citation type="submission" date="2019-02" db="EMBL/GenBank/DDBJ databases">
        <title>Deep-cultivation of Planctomycetes and their phenomic and genomic characterization uncovers novel biology.</title>
        <authorList>
            <person name="Wiegand S."/>
            <person name="Jogler M."/>
            <person name="Boedeker C."/>
            <person name="Pinto D."/>
            <person name="Vollmers J."/>
            <person name="Rivas-Marin E."/>
            <person name="Kohn T."/>
            <person name="Peeters S.H."/>
            <person name="Heuer A."/>
            <person name="Rast P."/>
            <person name="Oberbeckmann S."/>
            <person name="Bunk B."/>
            <person name="Jeske O."/>
            <person name="Meyerdierks A."/>
            <person name="Storesund J.E."/>
            <person name="Kallscheuer N."/>
            <person name="Luecker S."/>
            <person name="Lage O.M."/>
            <person name="Pohl T."/>
            <person name="Merkel B.J."/>
            <person name="Hornburger P."/>
            <person name="Mueller R.-W."/>
            <person name="Bruemmer F."/>
            <person name="Labrenz M."/>
            <person name="Spormann A.M."/>
            <person name="Op den Camp H."/>
            <person name="Overmann J."/>
            <person name="Amann R."/>
            <person name="Jetten M.S.M."/>
            <person name="Mascher T."/>
            <person name="Medema M.H."/>
            <person name="Devos D.P."/>
            <person name="Kaster A.-K."/>
            <person name="Ovreas L."/>
            <person name="Rohde M."/>
            <person name="Galperin M.Y."/>
            <person name="Jogler C."/>
        </authorList>
    </citation>
    <scope>NUCLEOTIDE SEQUENCE [LARGE SCALE GENOMIC DNA]</scope>
    <source>
        <strain evidence="2 3">Pla110</strain>
    </source>
</reference>
<dbReference type="Proteomes" id="UP000317178">
    <property type="component" value="Chromosome"/>
</dbReference>
<name>A0A518CRM7_9PLAN</name>
<dbReference type="OrthoDB" id="274838at2"/>
<evidence type="ECO:0000313" key="3">
    <source>
        <dbReference type="Proteomes" id="UP000317178"/>
    </source>
</evidence>
<feature type="transmembrane region" description="Helical" evidence="1">
    <location>
        <begin position="12"/>
        <end position="33"/>
    </location>
</feature>
<evidence type="ECO:0000256" key="1">
    <source>
        <dbReference type="SAM" id="Phobius"/>
    </source>
</evidence>
<dbReference type="EMBL" id="CP036281">
    <property type="protein sequence ID" value="QDU81886.1"/>
    <property type="molecule type" value="Genomic_DNA"/>
</dbReference>
<dbReference type="AlphaFoldDB" id="A0A518CRM7"/>
<keyword evidence="1" id="KW-1133">Transmembrane helix</keyword>
<protein>
    <submittedName>
        <fullName evidence="2">Pilus assembly protein, PilO</fullName>
    </submittedName>
</protein>
<dbReference type="GO" id="GO:0043107">
    <property type="term" value="P:type IV pilus-dependent motility"/>
    <property type="evidence" value="ECO:0007669"/>
    <property type="project" value="InterPro"/>
</dbReference>
<dbReference type="Gene3D" id="3.30.70.60">
    <property type="match status" value="1"/>
</dbReference>
<dbReference type="InterPro" id="IPR007445">
    <property type="entry name" value="PilO"/>
</dbReference>
<proteinExistence type="predicted"/>
<organism evidence="2 3">
    <name type="scientific">Polystyrenella longa</name>
    <dbReference type="NCBI Taxonomy" id="2528007"/>
    <lineage>
        <taxon>Bacteria</taxon>
        <taxon>Pseudomonadati</taxon>
        <taxon>Planctomycetota</taxon>
        <taxon>Planctomycetia</taxon>
        <taxon>Planctomycetales</taxon>
        <taxon>Planctomycetaceae</taxon>
        <taxon>Polystyrenella</taxon>
    </lineage>
</organism>
<sequence>MKNSSDRNQLKLIDMGIHIACMAVVLISLIAGYRFGYDQLKAREVSLDAQRLELLALMNSEDEVASAHRLAQEELSIQQQKLVDLLKRMPEQPKEVDFLAQITGLARKSGVKIQDYQPQQISSGEEYRELQIKLNAHGGYTGICYFLDEMHSLQRLNRVSQLFVEPIGATSKKQLEEEVPQYKASLQLHIYFMPVRKTERIASLPEGQHG</sequence>
<accession>A0A518CRM7</accession>
<evidence type="ECO:0000313" key="2">
    <source>
        <dbReference type="EMBL" id="QDU81886.1"/>
    </source>
</evidence>
<dbReference type="GO" id="GO:0043683">
    <property type="term" value="P:type IV pilus assembly"/>
    <property type="evidence" value="ECO:0007669"/>
    <property type="project" value="InterPro"/>
</dbReference>
<keyword evidence="3" id="KW-1185">Reference proteome</keyword>
<dbReference type="InterPro" id="IPR014717">
    <property type="entry name" value="Transl_elong_EF1B/ribsomal_bS6"/>
</dbReference>
<dbReference type="Pfam" id="PF04350">
    <property type="entry name" value="PilO"/>
    <property type="match status" value="1"/>
</dbReference>
<dbReference type="RefSeq" id="WP_144997612.1">
    <property type="nucleotide sequence ID" value="NZ_CP036281.1"/>
</dbReference>
<gene>
    <name evidence="2" type="ORF">Pla110_36370</name>
</gene>